<dbReference type="PANTHER" id="PTHR42844:SF1">
    <property type="entry name" value="DIHYDRONEOPTERIN ALDOLASE 1-RELATED"/>
    <property type="match status" value="1"/>
</dbReference>
<dbReference type="Pfam" id="PF02152">
    <property type="entry name" value="FolB"/>
    <property type="match status" value="1"/>
</dbReference>
<evidence type="ECO:0000256" key="4">
    <source>
        <dbReference type="ARBA" id="ARBA00013043"/>
    </source>
</evidence>
<evidence type="ECO:0000259" key="8">
    <source>
        <dbReference type="SMART" id="SM00905"/>
    </source>
</evidence>
<organism evidence="9">
    <name type="scientific">marine metagenome</name>
    <dbReference type="NCBI Taxonomy" id="408172"/>
    <lineage>
        <taxon>unclassified sequences</taxon>
        <taxon>metagenomes</taxon>
        <taxon>ecological metagenomes</taxon>
    </lineage>
</organism>
<dbReference type="AlphaFoldDB" id="A0A382ZZ02"/>
<reference evidence="9" key="1">
    <citation type="submission" date="2018-05" db="EMBL/GenBank/DDBJ databases">
        <authorList>
            <person name="Lanie J.A."/>
            <person name="Ng W.-L."/>
            <person name="Kazmierczak K.M."/>
            <person name="Andrzejewski T.M."/>
            <person name="Davidsen T.M."/>
            <person name="Wayne K.J."/>
            <person name="Tettelin H."/>
            <person name="Glass J.I."/>
            <person name="Rusch D."/>
            <person name="Podicherti R."/>
            <person name="Tsui H.-C.T."/>
            <person name="Winkler M.E."/>
        </authorList>
    </citation>
    <scope>NUCLEOTIDE SEQUENCE</scope>
</reference>
<comment type="pathway">
    <text evidence="2">Cofactor biosynthesis; tetrahydrofolate biosynthesis; 2-amino-4-hydroxy-6-hydroxymethyl-7,8-dihydropteridine diphosphate from 7,8-dihydroneopterin triphosphate: step 3/4.</text>
</comment>
<dbReference type="InterPro" id="IPR006157">
    <property type="entry name" value="FolB_dom"/>
</dbReference>
<comment type="catalytic activity">
    <reaction evidence="1">
        <text>7,8-dihydroneopterin = 6-hydroxymethyl-7,8-dihydropterin + glycolaldehyde</text>
        <dbReference type="Rhea" id="RHEA:10540"/>
        <dbReference type="ChEBI" id="CHEBI:17001"/>
        <dbReference type="ChEBI" id="CHEBI:17071"/>
        <dbReference type="ChEBI" id="CHEBI:44841"/>
        <dbReference type="EC" id="4.1.2.25"/>
    </reaction>
</comment>
<feature type="non-terminal residue" evidence="9">
    <location>
        <position position="1"/>
    </location>
</feature>
<dbReference type="GO" id="GO:0046656">
    <property type="term" value="P:folic acid biosynthetic process"/>
    <property type="evidence" value="ECO:0007669"/>
    <property type="project" value="UniProtKB-KW"/>
</dbReference>
<dbReference type="InterPro" id="IPR006156">
    <property type="entry name" value="Dihydroneopterin_aldolase"/>
</dbReference>
<keyword evidence="5" id="KW-0289">Folate biosynthesis</keyword>
<dbReference type="InterPro" id="IPR043133">
    <property type="entry name" value="GTP-CH-I_C/QueF"/>
</dbReference>
<comment type="similarity">
    <text evidence="3">Belongs to the DHNA family.</text>
</comment>
<dbReference type="NCBIfam" id="TIGR00526">
    <property type="entry name" value="folB_dom"/>
    <property type="match status" value="1"/>
</dbReference>
<feature type="domain" description="Dihydroneopterin aldolase/epimerase" evidence="8">
    <location>
        <begin position="1"/>
        <end position="97"/>
    </location>
</feature>
<dbReference type="GO" id="GO:0005737">
    <property type="term" value="C:cytoplasm"/>
    <property type="evidence" value="ECO:0007669"/>
    <property type="project" value="TreeGrafter"/>
</dbReference>
<gene>
    <name evidence="9" type="ORF">METZ01_LOCUS453730</name>
</gene>
<dbReference type="EMBL" id="UINC01187911">
    <property type="protein sequence ID" value="SVE00876.1"/>
    <property type="molecule type" value="Genomic_DNA"/>
</dbReference>
<sequence>VYDHEREKEQVFVVSIWVVLKEPASEDKLETSVDYAFLQRTVHDVIVRGESVHMMETLSDQIIEIVSGHLNVAGVKIRIEKPQAPMPHDGGLAVVERTWPEGLTF</sequence>
<evidence type="ECO:0000313" key="9">
    <source>
        <dbReference type="EMBL" id="SVE00876.1"/>
    </source>
</evidence>
<evidence type="ECO:0000256" key="6">
    <source>
        <dbReference type="ARBA" id="ARBA00023239"/>
    </source>
</evidence>
<dbReference type="GO" id="GO:0004150">
    <property type="term" value="F:dihydroneopterin aldolase activity"/>
    <property type="evidence" value="ECO:0007669"/>
    <property type="project" value="UniProtKB-EC"/>
</dbReference>
<evidence type="ECO:0000256" key="2">
    <source>
        <dbReference type="ARBA" id="ARBA00005013"/>
    </source>
</evidence>
<evidence type="ECO:0000256" key="3">
    <source>
        <dbReference type="ARBA" id="ARBA00005708"/>
    </source>
</evidence>
<accession>A0A382ZZ02</accession>
<evidence type="ECO:0000256" key="1">
    <source>
        <dbReference type="ARBA" id="ARBA00001353"/>
    </source>
</evidence>
<proteinExistence type="inferred from homology"/>
<protein>
    <recommendedName>
        <fullName evidence="4">dihydroneopterin aldolase</fullName>
        <ecNumber evidence="4">4.1.2.25</ecNumber>
    </recommendedName>
    <alternativeName>
        <fullName evidence="7">7,8-dihydroneopterin aldolase</fullName>
    </alternativeName>
</protein>
<evidence type="ECO:0000256" key="7">
    <source>
        <dbReference type="ARBA" id="ARBA00032903"/>
    </source>
</evidence>
<keyword evidence="6" id="KW-0456">Lyase</keyword>
<dbReference type="PANTHER" id="PTHR42844">
    <property type="entry name" value="DIHYDRONEOPTERIN ALDOLASE 1-RELATED"/>
    <property type="match status" value="1"/>
</dbReference>
<evidence type="ECO:0000256" key="5">
    <source>
        <dbReference type="ARBA" id="ARBA00022909"/>
    </source>
</evidence>
<dbReference type="SUPFAM" id="SSF55620">
    <property type="entry name" value="Tetrahydrobiopterin biosynthesis enzymes-like"/>
    <property type="match status" value="1"/>
</dbReference>
<name>A0A382ZZ02_9ZZZZ</name>
<dbReference type="Gene3D" id="3.30.1130.10">
    <property type="match status" value="1"/>
</dbReference>
<dbReference type="SMART" id="SM00905">
    <property type="entry name" value="FolB"/>
    <property type="match status" value="1"/>
</dbReference>
<dbReference type="EC" id="4.1.2.25" evidence="4"/>